<dbReference type="Proteomes" id="UP000823897">
    <property type="component" value="Unassembled WGS sequence"/>
</dbReference>
<organism evidence="2 3">
    <name type="scientific">Candidatus Mediterraneibacter tabaqchaliae</name>
    <dbReference type="NCBI Taxonomy" id="2838689"/>
    <lineage>
        <taxon>Bacteria</taxon>
        <taxon>Bacillati</taxon>
        <taxon>Bacillota</taxon>
        <taxon>Clostridia</taxon>
        <taxon>Lachnospirales</taxon>
        <taxon>Lachnospiraceae</taxon>
        <taxon>Mediterraneibacter</taxon>
    </lineage>
</organism>
<feature type="signal peptide" evidence="1">
    <location>
        <begin position="1"/>
        <end position="21"/>
    </location>
</feature>
<dbReference type="AlphaFoldDB" id="A0A9D2R2U5"/>
<accession>A0A9D2R2U5</accession>
<proteinExistence type="predicted"/>
<dbReference type="SUPFAM" id="SSF160704">
    <property type="entry name" value="YehR-like"/>
    <property type="match status" value="1"/>
</dbReference>
<evidence type="ECO:0000313" key="3">
    <source>
        <dbReference type="Proteomes" id="UP000823897"/>
    </source>
</evidence>
<keyword evidence="1" id="KW-0732">Signal</keyword>
<dbReference type="Pfam" id="PF06998">
    <property type="entry name" value="DUF1307"/>
    <property type="match status" value="1"/>
</dbReference>
<protein>
    <submittedName>
        <fullName evidence="2">YehR family protein</fullName>
    </submittedName>
</protein>
<dbReference type="Gene3D" id="3.30.1830.10">
    <property type="entry name" value="YehR-like"/>
    <property type="match status" value="1"/>
</dbReference>
<dbReference type="InterPro" id="IPR009736">
    <property type="entry name" value="DUF1307"/>
</dbReference>
<evidence type="ECO:0000313" key="2">
    <source>
        <dbReference type="EMBL" id="HJD34358.1"/>
    </source>
</evidence>
<dbReference type="InterPro" id="IPR036699">
    <property type="entry name" value="YehR-like_sf"/>
</dbReference>
<gene>
    <name evidence="2" type="ORF">H9911_07470</name>
</gene>
<reference evidence="2" key="2">
    <citation type="submission" date="2021-04" db="EMBL/GenBank/DDBJ databases">
        <authorList>
            <person name="Gilroy R."/>
        </authorList>
    </citation>
    <scope>NUCLEOTIDE SEQUENCE</scope>
    <source>
        <strain evidence="2">ChiGjej3B3-11674</strain>
    </source>
</reference>
<dbReference type="EMBL" id="DWUV01000137">
    <property type="protein sequence ID" value="HJD34358.1"/>
    <property type="molecule type" value="Genomic_DNA"/>
</dbReference>
<sequence>MKRHMCAVVAGAAVLCFTACGGEEEVRNAATATIEQNGVTMTMSFDAKGDEVTRITQESVIDLSGYSEEMIDALNSTVESAEETYAEVEGVEYSCGQEDGKMVERIVIPTDKDTLRAAVEQGLLPVDDEDVTQLSLKATTDNLEAAGWTVETAE</sequence>
<name>A0A9D2R2U5_9FIRM</name>
<comment type="caution">
    <text evidence="2">The sequence shown here is derived from an EMBL/GenBank/DDBJ whole genome shotgun (WGS) entry which is preliminary data.</text>
</comment>
<feature type="chain" id="PRO_5038832759" evidence="1">
    <location>
        <begin position="22"/>
        <end position="154"/>
    </location>
</feature>
<reference evidence="2" key="1">
    <citation type="journal article" date="2021" name="PeerJ">
        <title>Extensive microbial diversity within the chicken gut microbiome revealed by metagenomics and culture.</title>
        <authorList>
            <person name="Gilroy R."/>
            <person name="Ravi A."/>
            <person name="Getino M."/>
            <person name="Pursley I."/>
            <person name="Horton D.L."/>
            <person name="Alikhan N.F."/>
            <person name="Baker D."/>
            <person name="Gharbi K."/>
            <person name="Hall N."/>
            <person name="Watson M."/>
            <person name="Adriaenssens E.M."/>
            <person name="Foster-Nyarko E."/>
            <person name="Jarju S."/>
            <person name="Secka A."/>
            <person name="Antonio M."/>
            <person name="Oren A."/>
            <person name="Chaudhuri R.R."/>
            <person name="La Ragione R."/>
            <person name="Hildebrand F."/>
            <person name="Pallen M.J."/>
        </authorList>
    </citation>
    <scope>NUCLEOTIDE SEQUENCE</scope>
    <source>
        <strain evidence="2">ChiGjej3B3-11674</strain>
    </source>
</reference>
<evidence type="ECO:0000256" key="1">
    <source>
        <dbReference type="SAM" id="SignalP"/>
    </source>
</evidence>